<dbReference type="InterPro" id="IPR036291">
    <property type="entry name" value="NAD(P)-bd_dom_sf"/>
</dbReference>
<organism evidence="4 5">
    <name type="scientific">Pseudomonas aeruginosa</name>
    <dbReference type="NCBI Taxonomy" id="287"/>
    <lineage>
        <taxon>Bacteria</taxon>
        <taxon>Pseudomonadati</taxon>
        <taxon>Pseudomonadota</taxon>
        <taxon>Gammaproteobacteria</taxon>
        <taxon>Pseudomonadales</taxon>
        <taxon>Pseudomonadaceae</taxon>
        <taxon>Pseudomonas</taxon>
    </lineage>
</organism>
<dbReference type="PANTHER" id="PTHR43333:SF1">
    <property type="entry name" value="D-ISOMER SPECIFIC 2-HYDROXYACID DEHYDROGENASE NAD-BINDING DOMAIN-CONTAINING PROTEIN"/>
    <property type="match status" value="1"/>
</dbReference>
<dbReference type="AlphaFoldDB" id="A0A367LZV7"/>
<accession>A0A367LZV7</accession>
<evidence type="ECO:0000313" key="5">
    <source>
        <dbReference type="Proteomes" id="UP000253594"/>
    </source>
</evidence>
<name>A0A367LZV7_PSEAI</name>
<dbReference type="InterPro" id="IPR006140">
    <property type="entry name" value="D-isomer_DH_NAD-bd"/>
</dbReference>
<comment type="caution">
    <text evidence="4">The sequence shown here is derived from an EMBL/GenBank/DDBJ whole genome shotgun (WGS) entry which is preliminary data.</text>
</comment>
<dbReference type="Gene3D" id="3.40.50.720">
    <property type="entry name" value="NAD(P)-binding Rossmann-like Domain"/>
    <property type="match status" value="2"/>
</dbReference>
<dbReference type="GO" id="GO:0016491">
    <property type="term" value="F:oxidoreductase activity"/>
    <property type="evidence" value="ECO:0007669"/>
    <property type="project" value="UniProtKB-KW"/>
</dbReference>
<dbReference type="EMBL" id="QORE01001919">
    <property type="protein sequence ID" value="RCI70660.1"/>
    <property type="molecule type" value="Genomic_DNA"/>
</dbReference>
<keyword evidence="1" id="KW-0560">Oxidoreductase</keyword>
<dbReference type="SUPFAM" id="SSF51735">
    <property type="entry name" value="NAD(P)-binding Rossmann-fold domains"/>
    <property type="match status" value="1"/>
</dbReference>
<dbReference type="Pfam" id="PF02826">
    <property type="entry name" value="2-Hacid_dh_C"/>
    <property type="match status" value="1"/>
</dbReference>
<keyword evidence="2" id="KW-0520">NAD</keyword>
<dbReference type="Proteomes" id="UP000253594">
    <property type="component" value="Unassembled WGS sequence"/>
</dbReference>
<proteinExistence type="predicted"/>
<evidence type="ECO:0000256" key="2">
    <source>
        <dbReference type="ARBA" id="ARBA00023027"/>
    </source>
</evidence>
<evidence type="ECO:0000259" key="3">
    <source>
        <dbReference type="Pfam" id="PF02826"/>
    </source>
</evidence>
<feature type="non-terminal residue" evidence="4">
    <location>
        <position position="1"/>
    </location>
</feature>
<reference evidence="4 5" key="1">
    <citation type="submission" date="2018-07" db="EMBL/GenBank/DDBJ databases">
        <title>Mechanisms of high-level aminoglycoside resistance among Gram-negative pathogens in Brazil.</title>
        <authorList>
            <person name="Ballaben A.S."/>
            <person name="Darini A.L.C."/>
            <person name="Doi Y."/>
        </authorList>
    </citation>
    <scope>NUCLEOTIDE SEQUENCE [LARGE SCALE GENOMIC DNA]</scope>
    <source>
        <strain evidence="4 5">B2-305</strain>
    </source>
</reference>
<dbReference type="PANTHER" id="PTHR43333">
    <property type="entry name" value="2-HACID_DH_C DOMAIN-CONTAINING PROTEIN"/>
    <property type="match status" value="1"/>
</dbReference>
<evidence type="ECO:0000313" key="4">
    <source>
        <dbReference type="EMBL" id="RCI70660.1"/>
    </source>
</evidence>
<sequence length="172" mass="18361">IVGTGEIGQAVAHTLSGFGMDLTGVAKNPRSLVPFNRMGSLDDLGRLVETADDLINLLPAPPVTHDIYDRALFARLKPTALVINAGRGGAVVDADLVAALENNQLAGAVIDVCREEPLPANHLFWHTPRLLLTGHTAAPTLPGAMVELFRDNLARFWAGTAMRGEVDFARGY</sequence>
<feature type="domain" description="D-isomer specific 2-hydroxyacid dehydrogenase NAD-binding" evidence="3">
    <location>
        <begin position="1"/>
        <end position="137"/>
    </location>
</feature>
<gene>
    <name evidence="4" type="ORF">DT376_33315</name>
</gene>
<evidence type="ECO:0000256" key="1">
    <source>
        <dbReference type="ARBA" id="ARBA00023002"/>
    </source>
</evidence>
<protein>
    <submittedName>
        <fullName evidence="4">D-2-hydroxyacid dehydrogenase</fullName>
    </submittedName>
</protein>
<dbReference type="GO" id="GO:0051287">
    <property type="term" value="F:NAD binding"/>
    <property type="evidence" value="ECO:0007669"/>
    <property type="project" value="InterPro"/>
</dbReference>